<evidence type="ECO:0000313" key="3">
    <source>
        <dbReference type="Proteomes" id="UP000074247"/>
    </source>
</evidence>
<gene>
    <name evidence="2" type="ORF">TGARI_203590</name>
</gene>
<dbReference type="VEuPathDB" id="ToxoDB:TGARI_203590"/>
<proteinExistence type="predicted"/>
<feature type="region of interest" description="Disordered" evidence="1">
    <location>
        <begin position="408"/>
        <end position="429"/>
    </location>
</feature>
<protein>
    <submittedName>
        <fullName evidence="2">Uncharacterized protein</fullName>
    </submittedName>
</protein>
<dbReference type="OrthoDB" id="329258at2759"/>
<organism evidence="2 3">
    <name type="scientific">Toxoplasma gondii ARI</name>
    <dbReference type="NCBI Taxonomy" id="1074872"/>
    <lineage>
        <taxon>Eukaryota</taxon>
        <taxon>Sar</taxon>
        <taxon>Alveolata</taxon>
        <taxon>Apicomplexa</taxon>
        <taxon>Conoidasida</taxon>
        <taxon>Coccidia</taxon>
        <taxon>Eucoccidiorida</taxon>
        <taxon>Eimeriorina</taxon>
        <taxon>Sarcocystidae</taxon>
        <taxon>Toxoplasma</taxon>
    </lineage>
</organism>
<reference evidence="2 3" key="1">
    <citation type="journal article" date="2016" name="Nat. Commun.">
        <title>Local admixture of amplified and diversified secreted pathogenesis determinants shapes mosaic Toxoplasma gondii genomes.</title>
        <authorList>
            <person name="Lorenzi H."/>
            <person name="Khan A."/>
            <person name="Behnke M.S."/>
            <person name="Namasivayam S."/>
            <person name="Swapna L.S."/>
            <person name="Hadjithomas M."/>
            <person name="Karamycheva S."/>
            <person name="Pinney D."/>
            <person name="Brunk B.P."/>
            <person name="Ajioka J.W."/>
            <person name="Ajzenberg D."/>
            <person name="Boothroyd J.C."/>
            <person name="Boyle J.P."/>
            <person name="Darde M.L."/>
            <person name="Diaz-Miranda M.A."/>
            <person name="Dubey J.P."/>
            <person name="Fritz H.M."/>
            <person name="Gennari S.M."/>
            <person name="Gregory B.D."/>
            <person name="Kim K."/>
            <person name="Saeij J.P."/>
            <person name="Su C."/>
            <person name="White M.W."/>
            <person name="Zhu X.Q."/>
            <person name="Howe D.K."/>
            <person name="Rosenthal B.M."/>
            <person name="Grigg M.E."/>
            <person name="Parkinson J."/>
            <person name="Liu L."/>
            <person name="Kissinger J.C."/>
            <person name="Roos D.S."/>
            <person name="Sibley L.D."/>
        </authorList>
    </citation>
    <scope>NUCLEOTIDE SEQUENCE [LARGE SCALE GENOMIC DNA]</scope>
    <source>
        <strain evidence="2 3">ARI</strain>
    </source>
</reference>
<accession>A0A139XZS5</accession>
<dbReference type="Proteomes" id="UP000074247">
    <property type="component" value="Unassembled WGS sequence"/>
</dbReference>
<dbReference type="AlphaFoldDB" id="A0A139XZS5"/>
<evidence type="ECO:0000256" key="1">
    <source>
        <dbReference type="SAM" id="MobiDB-lite"/>
    </source>
</evidence>
<sequence>MTTTEPASPEFASRSLQAYHLECVRASDPAQGHYLTTDRVYCGPQFELAGDHGLVSKIPSTGLPEHEERFSKSASSQQYGTHLGSYGSLKATAGVSRKPEKLPNNFKTTYAETFSELNSAKNADMNGLAPPNHHESVLKLFQNPPNQEGKNPIIKKTDTIQLAASKTFKTVYMEKFSDIASDGKLGSSTELTGRDKRKEIRTETLYGTSAWGVSERPPPYIPGPQWSYSDQDTHPSMAYRSTYETSYQHRTRTRDVVSNDVATNQHFTVLGMGQIATDRRHDSFSRYHLLDKNGQEGAEAVADTSAVNIALTMPPKKQNATDSFVEAVRGSPQDSLVLRENQQARRNAGLDAFQESVYKFEPNKARIDLGVPYCKPWKPLDQLYFTVPSQDFPVSHIKPVAPADRFTPVSPTARFDGRTAGLRLKGQDQ</sequence>
<name>A0A139XZS5_TOXGO</name>
<dbReference type="EMBL" id="AGQS02004438">
    <property type="protein sequence ID" value="KYF44287.1"/>
    <property type="molecule type" value="Genomic_DNA"/>
</dbReference>
<comment type="caution">
    <text evidence="2">The sequence shown here is derived from an EMBL/GenBank/DDBJ whole genome shotgun (WGS) entry which is preliminary data.</text>
</comment>
<evidence type="ECO:0000313" key="2">
    <source>
        <dbReference type="EMBL" id="KYF44287.1"/>
    </source>
</evidence>